<feature type="compositionally biased region" description="Polar residues" evidence="3">
    <location>
        <begin position="339"/>
        <end position="354"/>
    </location>
</feature>
<dbReference type="GeneID" id="30997091"/>
<dbReference type="Proteomes" id="UP000095085">
    <property type="component" value="Unassembled WGS sequence"/>
</dbReference>
<dbReference type="InterPro" id="IPR013935">
    <property type="entry name" value="Trs120_TRAPPC9"/>
</dbReference>
<dbReference type="InterPro" id="IPR058564">
    <property type="entry name" value="TPR_TRAPPC9_Trs120"/>
</dbReference>
<evidence type="ECO:0000259" key="4">
    <source>
        <dbReference type="Pfam" id="PF08626"/>
    </source>
</evidence>
<dbReference type="Pfam" id="PF26280">
    <property type="entry name" value="Ig_TRAPPC9-Trs120_2nd"/>
    <property type="match status" value="1"/>
</dbReference>
<feature type="domain" description="Trs120/TRAPPC9 N-terminal" evidence="4">
    <location>
        <begin position="5"/>
        <end position="305"/>
    </location>
</feature>
<keyword evidence="2" id="KW-0333">Golgi apparatus</keyword>
<dbReference type="OrthoDB" id="27962at2759"/>
<dbReference type="Pfam" id="PF08626">
    <property type="entry name" value="TRAPPC9-Trs120"/>
    <property type="match status" value="1"/>
</dbReference>
<evidence type="ECO:0000259" key="5">
    <source>
        <dbReference type="Pfam" id="PF26251"/>
    </source>
</evidence>
<feature type="region of interest" description="Disordered" evidence="3">
    <location>
        <begin position="324"/>
        <end position="354"/>
    </location>
</feature>
<dbReference type="RefSeq" id="XP_020076024.1">
    <property type="nucleotide sequence ID" value="XM_020222542.1"/>
</dbReference>
<gene>
    <name evidence="9" type="ORF">HYPBUDRAFT_161846</name>
</gene>
<dbReference type="Pfam" id="PF26254">
    <property type="entry name" value="Ig_TRAPPC9-Trs120_1st"/>
    <property type="match status" value="1"/>
</dbReference>
<evidence type="ECO:0000259" key="6">
    <source>
        <dbReference type="Pfam" id="PF26254"/>
    </source>
</evidence>
<dbReference type="PANTHER" id="PTHR21512:SF5">
    <property type="entry name" value="TRAFFICKING PROTEIN PARTICLE COMPLEX SUBUNIT 9"/>
    <property type="match status" value="1"/>
</dbReference>
<name>A0A1E4RI61_9ASCO</name>
<evidence type="ECO:0000256" key="1">
    <source>
        <dbReference type="ARBA" id="ARBA00004555"/>
    </source>
</evidence>
<feature type="compositionally biased region" description="Basic and acidic residues" evidence="3">
    <location>
        <begin position="670"/>
        <end position="683"/>
    </location>
</feature>
<evidence type="ECO:0000313" key="9">
    <source>
        <dbReference type="EMBL" id="ODV66957.1"/>
    </source>
</evidence>
<dbReference type="PANTHER" id="PTHR21512">
    <property type="entry name" value="TRAFFICKING PROTEIN PARTICLE COMPLEX SUBUNIT 9"/>
    <property type="match status" value="1"/>
</dbReference>
<reference evidence="10" key="1">
    <citation type="submission" date="2016-05" db="EMBL/GenBank/DDBJ databases">
        <title>Comparative genomics of biotechnologically important yeasts.</title>
        <authorList>
            <consortium name="DOE Joint Genome Institute"/>
            <person name="Riley R."/>
            <person name="Haridas S."/>
            <person name="Wolfe K.H."/>
            <person name="Lopes M.R."/>
            <person name="Hittinger C.T."/>
            <person name="Goker M."/>
            <person name="Salamov A."/>
            <person name="Wisecaver J."/>
            <person name="Long T.M."/>
            <person name="Aerts A.L."/>
            <person name="Barry K."/>
            <person name="Choi C."/>
            <person name="Clum A."/>
            <person name="Coughlan A.Y."/>
            <person name="Deshpande S."/>
            <person name="Douglass A.P."/>
            <person name="Hanson S.J."/>
            <person name="Klenk H.-P."/>
            <person name="Labutti K."/>
            <person name="Lapidus A."/>
            <person name="Lindquist E."/>
            <person name="Lipzen A."/>
            <person name="Meier-Kolthoff J.P."/>
            <person name="Ohm R.A."/>
            <person name="Otillar R.P."/>
            <person name="Pangilinan J."/>
            <person name="Peng Y."/>
            <person name="Rokas A."/>
            <person name="Rosa C.A."/>
            <person name="Scheuner C."/>
            <person name="Sibirny A.A."/>
            <person name="Slot J.C."/>
            <person name="Stielow J.B."/>
            <person name="Sun H."/>
            <person name="Kurtzman C.P."/>
            <person name="Blackwell M."/>
            <person name="Grigoriev I.V."/>
            <person name="Jeffries T.W."/>
        </authorList>
    </citation>
    <scope>NUCLEOTIDE SEQUENCE [LARGE SCALE GENOMIC DNA]</scope>
    <source>
        <strain evidence="10">NRRL Y-1933</strain>
    </source>
</reference>
<dbReference type="EMBL" id="KV454541">
    <property type="protein sequence ID" value="ODV66957.1"/>
    <property type="molecule type" value="Genomic_DNA"/>
</dbReference>
<accession>A0A1E4RI61</accession>
<dbReference type="STRING" id="984485.A0A1E4RI61"/>
<feature type="domain" description="Trs120/TRAPPC9 first Ig-like" evidence="6">
    <location>
        <begin position="675"/>
        <end position="737"/>
    </location>
</feature>
<dbReference type="Pfam" id="PF26283">
    <property type="entry name" value="Ig_TRAPPC9-Trs120_4th"/>
    <property type="match status" value="1"/>
</dbReference>
<dbReference type="InterPro" id="IPR058567">
    <property type="entry name" value="Ig_TRAPPC9_Trs120_3rd"/>
</dbReference>
<dbReference type="Pfam" id="PF26251">
    <property type="entry name" value="TPR_TRAPPC9-Trs120"/>
    <property type="match status" value="1"/>
</dbReference>
<evidence type="ECO:0000259" key="7">
    <source>
        <dbReference type="Pfam" id="PF26282"/>
    </source>
</evidence>
<feature type="domain" description="Trs120/TRAPPC9 third Ig-like" evidence="7">
    <location>
        <begin position="1052"/>
        <end position="1231"/>
    </location>
</feature>
<dbReference type="InterPro" id="IPR058563">
    <property type="entry name" value="Trs120_TRAPPC9_N"/>
</dbReference>
<feature type="region of interest" description="Disordered" evidence="3">
    <location>
        <begin position="661"/>
        <end position="684"/>
    </location>
</feature>
<keyword evidence="10" id="KW-1185">Reference proteome</keyword>
<dbReference type="InterPro" id="IPR058568">
    <property type="entry name" value="Ig_TRAPPC9_Trs120_4th"/>
</dbReference>
<feature type="domain" description="Trs120/TRAPPC9 fourth Ig-like" evidence="8">
    <location>
        <begin position="1238"/>
        <end position="1374"/>
    </location>
</feature>
<organism evidence="9 10">
    <name type="scientific">Hyphopichia burtonii NRRL Y-1933</name>
    <dbReference type="NCBI Taxonomy" id="984485"/>
    <lineage>
        <taxon>Eukaryota</taxon>
        <taxon>Fungi</taxon>
        <taxon>Dikarya</taxon>
        <taxon>Ascomycota</taxon>
        <taxon>Saccharomycotina</taxon>
        <taxon>Pichiomycetes</taxon>
        <taxon>Debaryomycetaceae</taxon>
        <taxon>Hyphopichia</taxon>
    </lineage>
</organism>
<proteinExistence type="predicted"/>
<dbReference type="GO" id="GO:0005802">
    <property type="term" value="C:trans-Golgi network"/>
    <property type="evidence" value="ECO:0007669"/>
    <property type="project" value="TreeGrafter"/>
</dbReference>
<dbReference type="InterPro" id="IPR058565">
    <property type="entry name" value="Ig_TRAPPC9_Trs120_1st"/>
</dbReference>
<dbReference type="Pfam" id="PF26282">
    <property type="entry name" value="Ig_TRAPPC9-Trs120_3rd"/>
    <property type="match status" value="1"/>
</dbReference>
<feature type="domain" description="Trs120/TRAPPC9 TPR region" evidence="5">
    <location>
        <begin position="377"/>
        <end position="621"/>
    </location>
</feature>
<feature type="compositionally biased region" description="Basic and acidic residues" evidence="3">
    <location>
        <begin position="328"/>
        <end position="338"/>
    </location>
</feature>
<sequence>MIDRYGYTAPARVKVLVVPVNGCSKVDFERYFDLIRSTDEIRLLDIPPIPESQYFNPQSYPHGKIMYEYSSSYPEDESIFLHDFEPFRKTFIVISVGKYLKEFDSQQSLNSLKKLHQSSIVHNSIIFDTPSDLIKDLNPPSNHDFKLVFYHDGSTDHNITAIETLVCEVSRNFLLALDNYASSYLNITLRSPVSITDSHILTRAITQAQKRLTSGSSSFKLSFNSSNTSPIASNDIKSKHNGRQAKLLGSFFLLAGKTSDALHYFIDAIINLKKSDDFLWLGSAIEGLGIASVMLHFLNIPFQLNNPALLSALQFPKSKLQSINSETSPKRLSSESKSNRNSNPTLMSPRNSTGSSVSFNLSQLSNISNGDLNSLPLPELIKRLNSKVLHLYHMSTNDYENTVPDIVYIECLLRSIKFMVYVHLSGPEIDSLVLERIVKSKTCGNKSDNTWFTKSDILAQIDKVFSLQLVDMDFFEQCRIYCALASMYTDLGLKRKRAFILRILIIALLPKFETRLNESVLSDYTSIGSIRDIFDELFIAYGINVDPESTATAASQHPNDWVSLQLQLLKICLRILEAIKDYSYLIKLCTMLLTRYTHCLPPADQIALKEKIDALIYLSDRNNLNLEAPYWDPFLIRKVKYVSSKSKDSLIPFPEYERDNHNVGLVDSSPNKDSKSSTPKPDESALIFNPYNKAKFPTLNKERLLIKNEIYQLKVALQNPFSFEIEVTDFSIMTEGNVSVQTLKHLMRPATVVGLNDQQLPPINQTASKSILNSKHTISAPKRNSSNYNLSNQNDHHSGNNLLLHPKSIQYFIVAFKPLEAGALSIVGFDVAMGSCNPQFFQIIDEEFFDHTQKIKVLEKPIDPLGPLESVITNLSGNNIEGRASTRTLQLSVVPPQPTLSLTNILINNGWLMLLEGEKYEFSICLTNHSDEPINYLSFSFWDSTIEPLSTKLNSNTLSGGPIIPANEVYEIEWLLLMFKPFRILNKEEITSKYKIIQPHSDLKINYEITGKRGMKELRILLDYSNKLANDVSNSFVKNVNVPLNLTVMPSIELIGCDILPLLSSSLQALDNVMPKNLTSNLKQILGFISKIMDSKTEDISEYCLLVIDMRNSWNEKLSCNFTYTMDLNSEFKVEEIIDPMKTSRFLLPIRRISSNDIDLSKPVPSLRNKQFIKNYFITDEEELKLRETFWLRYSLLEKLKGDWETVNGNRRDGIINLRGIRLSPKMANVLVYSKVQIHHTLIRNEIPIKKSGLQFLLDIEEFYTLKTKITNNSEDEINAILRHIPFPLATSIATSSSSNTHVVKSQVSIDRKILVNGLLQNHLGESIKPQESIEIDLPFVILEKGQYEWGSVLDVLNKDNIKVVGREPIYIAAS</sequence>
<evidence type="ECO:0000313" key="10">
    <source>
        <dbReference type="Proteomes" id="UP000095085"/>
    </source>
</evidence>
<evidence type="ECO:0000256" key="3">
    <source>
        <dbReference type="SAM" id="MobiDB-lite"/>
    </source>
</evidence>
<evidence type="ECO:0000259" key="8">
    <source>
        <dbReference type="Pfam" id="PF26283"/>
    </source>
</evidence>
<evidence type="ECO:0000256" key="2">
    <source>
        <dbReference type="ARBA" id="ARBA00023034"/>
    </source>
</evidence>
<protein>
    <submittedName>
        <fullName evidence="9">Trs120-domain-containing protein</fullName>
    </submittedName>
</protein>
<comment type="subcellular location">
    <subcellularLocation>
        <location evidence="1">Golgi apparatus</location>
    </subcellularLocation>
</comment>